<evidence type="ECO:0000256" key="4">
    <source>
        <dbReference type="HAMAP-Rule" id="MF_00295"/>
    </source>
</evidence>
<dbReference type="PATRIC" id="fig|1291052.5.peg.1484"/>
<organism evidence="6 7">
    <name type="scientific">Lacticaseibacillus sharpeae JCM 1186 = DSM 20505</name>
    <dbReference type="NCBI Taxonomy" id="1291052"/>
    <lineage>
        <taxon>Bacteria</taxon>
        <taxon>Bacillati</taxon>
        <taxon>Bacillota</taxon>
        <taxon>Bacilli</taxon>
        <taxon>Lactobacillales</taxon>
        <taxon>Lactobacillaceae</taxon>
        <taxon>Lacticaseibacillus</taxon>
    </lineage>
</organism>
<evidence type="ECO:0000256" key="5">
    <source>
        <dbReference type="PIRSR" id="PIRSR000450-1"/>
    </source>
</evidence>
<dbReference type="STRING" id="1291052.FC18_GL001464"/>
<dbReference type="PANTHER" id="PTHR20919">
    <property type="entry name" value="HOMOSERINE O-SUCCINYLTRANSFERASE"/>
    <property type="match status" value="1"/>
</dbReference>
<feature type="binding site" evidence="4">
    <location>
        <position position="222"/>
    </location>
    <ligand>
        <name>substrate</name>
    </ligand>
</feature>
<evidence type="ECO:0000313" key="6">
    <source>
        <dbReference type="EMBL" id="KRM55299.1"/>
    </source>
</evidence>
<comment type="function">
    <text evidence="4">Transfers an acetyl group from acetyl-CoA to L-homoserine, forming acetyl-L-homoserine.</text>
</comment>
<dbReference type="PIRSF" id="PIRSF000450">
    <property type="entry name" value="H_ser_succinyltr"/>
    <property type="match status" value="1"/>
</dbReference>
<dbReference type="Pfam" id="PF04204">
    <property type="entry name" value="HTS"/>
    <property type="match status" value="1"/>
</dbReference>
<keyword evidence="2 4" id="KW-0808">Transferase</keyword>
<dbReference type="GO" id="GO:0004414">
    <property type="term" value="F:homoserine O-acetyltransferase activity"/>
    <property type="evidence" value="ECO:0007669"/>
    <property type="project" value="UniProtKB-EC"/>
</dbReference>
<dbReference type="GO" id="GO:0009086">
    <property type="term" value="P:methionine biosynthetic process"/>
    <property type="evidence" value="ECO:0007669"/>
    <property type="project" value="UniProtKB-UniRule"/>
</dbReference>
<dbReference type="OrthoDB" id="9772423at2"/>
<evidence type="ECO:0000313" key="7">
    <source>
        <dbReference type="Proteomes" id="UP000051679"/>
    </source>
</evidence>
<dbReference type="PANTHER" id="PTHR20919:SF0">
    <property type="entry name" value="HOMOSERINE O-SUCCINYLTRANSFERASE"/>
    <property type="match status" value="1"/>
</dbReference>
<dbReference type="AlphaFoldDB" id="A0A0R1ZW77"/>
<name>A0A0R1ZW77_9LACO</name>
<keyword evidence="4" id="KW-0963">Cytoplasm</keyword>
<feature type="site" description="Important for acyl-CoA specificity" evidence="4">
    <location>
        <position position="101"/>
    </location>
</feature>
<keyword evidence="4" id="KW-0486">Methionine biosynthesis</keyword>
<keyword evidence="3 4" id="KW-0012">Acyltransferase</keyword>
<feature type="binding site" evidence="4">
    <location>
        <position position="168"/>
    </location>
    <ligand>
        <name>substrate</name>
    </ligand>
</feature>
<dbReference type="HAMAP" id="MF_00295">
    <property type="entry name" value="MetA_acyltransf"/>
    <property type="match status" value="1"/>
</dbReference>
<dbReference type="InterPro" id="IPR033752">
    <property type="entry name" value="MetA_family"/>
</dbReference>
<comment type="similarity">
    <text evidence="4">Belongs to the MetA family.</text>
</comment>
<sequence length="265" mass="29487">MTNIYQQNGLTKPPSTNAAPAAAAKILILNLMPNRAVTEQQFISILSRSAKPHQDLAVTFCLPTTHLMRKHAAAIHAAYTDFARIKDQHFAALIVTGAPLDRIAFTDVDYWPEFQEILAWRHTHVQQSLFLCWGAEAAGYADGVFTPLTLDHKITGVYTADGVTMPQSRYFTIPQDSLTRGQVVAGTDALGALIVADDRTNSTYVSGHFEYFAGTLADEYHRDQRKNGDAAPKPQHYFAPDMRPQATWQTSATKFYTDWLQQLAD</sequence>
<dbReference type="Gene3D" id="3.40.50.880">
    <property type="match status" value="1"/>
</dbReference>
<feature type="binding site" evidence="4">
    <location>
        <position position="153"/>
    </location>
    <ligand>
        <name>substrate</name>
    </ligand>
</feature>
<dbReference type="UniPathway" id="UPA00051">
    <property type="reaction ID" value="UER00074"/>
</dbReference>
<dbReference type="SUPFAM" id="SSF52317">
    <property type="entry name" value="Class I glutamine amidotransferase-like"/>
    <property type="match status" value="1"/>
</dbReference>
<feature type="active site" description="Proton acceptor" evidence="4">
    <location>
        <position position="208"/>
    </location>
</feature>
<comment type="caution">
    <text evidence="4">Lacks conserved residue(s) required for the propagation of feature annotation.</text>
</comment>
<evidence type="ECO:0000256" key="2">
    <source>
        <dbReference type="ARBA" id="ARBA00022679"/>
    </source>
</evidence>
<dbReference type="GO" id="GO:0008899">
    <property type="term" value="F:homoserine O-succinyltransferase activity"/>
    <property type="evidence" value="ECO:0007669"/>
    <property type="project" value="UniProtKB-UniRule"/>
</dbReference>
<gene>
    <name evidence="4" type="primary">metAA</name>
    <name evidence="6" type="ORF">FC18_GL001464</name>
</gene>
<comment type="catalytic activity">
    <reaction evidence="4">
        <text>L-homoserine + acetyl-CoA = O-acetyl-L-homoserine + CoA</text>
        <dbReference type="Rhea" id="RHEA:13701"/>
        <dbReference type="ChEBI" id="CHEBI:57287"/>
        <dbReference type="ChEBI" id="CHEBI:57288"/>
        <dbReference type="ChEBI" id="CHEBI:57476"/>
        <dbReference type="ChEBI" id="CHEBI:57716"/>
        <dbReference type="EC" id="2.3.1.31"/>
    </reaction>
</comment>
<keyword evidence="7" id="KW-1185">Reference proteome</keyword>
<dbReference type="RefSeq" id="WP_054678487.1">
    <property type="nucleotide sequence ID" value="NZ_AYYO01000024.1"/>
</dbReference>
<dbReference type="Proteomes" id="UP000051679">
    <property type="component" value="Unassembled WGS sequence"/>
</dbReference>
<dbReference type="EC" id="2.3.1.31" evidence="4"/>
<comment type="caution">
    <text evidence="6">The sequence shown here is derived from an EMBL/GenBank/DDBJ whole genome shotgun (WGS) entry which is preliminary data.</text>
</comment>
<reference evidence="6 7" key="1">
    <citation type="journal article" date="2015" name="Genome Announc.">
        <title>Expanding the biotechnology potential of lactobacilli through comparative genomics of 213 strains and associated genera.</title>
        <authorList>
            <person name="Sun Z."/>
            <person name="Harris H.M."/>
            <person name="McCann A."/>
            <person name="Guo C."/>
            <person name="Argimon S."/>
            <person name="Zhang W."/>
            <person name="Yang X."/>
            <person name="Jeffery I.B."/>
            <person name="Cooney J.C."/>
            <person name="Kagawa T.F."/>
            <person name="Liu W."/>
            <person name="Song Y."/>
            <person name="Salvetti E."/>
            <person name="Wrobel A."/>
            <person name="Rasinkangas P."/>
            <person name="Parkhill J."/>
            <person name="Rea M.C."/>
            <person name="O'Sullivan O."/>
            <person name="Ritari J."/>
            <person name="Douillard F.P."/>
            <person name="Paul Ross R."/>
            <person name="Yang R."/>
            <person name="Briner A.E."/>
            <person name="Felis G.E."/>
            <person name="de Vos W.M."/>
            <person name="Barrangou R."/>
            <person name="Klaenhammer T.R."/>
            <person name="Caufield P.W."/>
            <person name="Cui Y."/>
            <person name="Zhang H."/>
            <person name="O'Toole P.W."/>
        </authorList>
    </citation>
    <scope>NUCLEOTIDE SEQUENCE [LARGE SCALE GENOMIC DNA]</scope>
    <source>
        <strain evidence="6 7">DSM 20505</strain>
    </source>
</reference>
<dbReference type="InterPro" id="IPR029062">
    <property type="entry name" value="Class_I_gatase-like"/>
</dbReference>
<comment type="subcellular location">
    <subcellularLocation>
        <location evidence="4">Cytoplasm</location>
    </subcellularLocation>
</comment>
<dbReference type="GO" id="GO:0005737">
    <property type="term" value="C:cytoplasm"/>
    <property type="evidence" value="ECO:0007669"/>
    <property type="project" value="UniProtKB-SubCell"/>
</dbReference>
<comment type="pathway">
    <text evidence="4">Amino-acid biosynthesis; L-methionine biosynthesis via de novo pathway; O-acetyl-L-homoserine from L-homoserine: step 1/1.</text>
</comment>
<protein>
    <recommendedName>
        <fullName evidence="4">Homoserine O-acetyltransferase</fullName>
        <shortName evidence="4">HAT</shortName>
        <ecNumber evidence="4">2.3.1.31</ecNumber>
    </recommendedName>
    <alternativeName>
        <fullName evidence="4">Homoserine transacetylase</fullName>
        <shortName evidence="4">HTA</shortName>
    </alternativeName>
</protein>
<evidence type="ECO:0000256" key="1">
    <source>
        <dbReference type="ARBA" id="ARBA00022605"/>
    </source>
</evidence>
<feature type="active site" description="Acyl-thioester intermediate" evidence="4 5">
    <location>
        <position position="132"/>
    </location>
</feature>
<feature type="site" description="Important for substrate specificity" evidence="4">
    <location>
        <position position="168"/>
    </location>
</feature>
<dbReference type="EMBL" id="AYYO01000024">
    <property type="protein sequence ID" value="KRM55299.1"/>
    <property type="molecule type" value="Genomic_DNA"/>
</dbReference>
<keyword evidence="1 4" id="KW-0028">Amino-acid biosynthesis</keyword>
<proteinExistence type="inferred from homology"/>
<feature type="active site" evidence="4">
    <location>
        <position position="210"/>
    </location>
</feature>
<evidence type="ECO:0000256" key="3">
    <source>
        <dbReference type="ARBA" id="ARBA00023315"/>
    </source>
</evidence>
<accession>A0A0R1ZW77</accession>